<reference evidence="2" key="1">
    <citation type="submission" date="2022-11" db="UniProtKB">
        <authorList>
            <consortium name="EnsemblMetazoa"/>
        </authorList>
    </citation>
    <scope>IDENTIFICATION</scope>
</reference>
<dbReference type="AlphaFoldDB" id="A0A914AF14"/>
<accession>A0A914AF14</accession>
<feature type="compositionally biased region" description="Polar residues" evidence="1">
    <location>
        <begin position="102"/>
        <end position="111"/>
    </location>
</feature>
<protein>
    <submittedName>
        <fullName evidence="2">Uncharacterized protein</fullName>
    </submittedName>
</protein>
<dbReference type="EnsemblMetazoa" id="XM_038206178.1">
    <property type="protein sequence ID" value="XP_038062106.1"/>
    <property type="gene ID" value="LOC119732600"/>
</dbReference>
<keyword evidence="3" id="KW-1185">Reference proteome</keyword>
<feature type="region of interest" description="Disordered" evidence="1">
    <location>
        <begin position="64"/>
        <end position="233"/>
    </location>
</feature>
<feature type="compositionally biased region" description="Basic and acidic residues" evidence="1">
    <location>
        <begin position="88"/>
        <end position="98"/>
    </location>
</feature>
<dbReference type="OMA" id="TPQRMSD"/>
<dbReference type="RefSeq" id="XP_038062106.1">
    <property type="nucleotide sequence ID" value="XM_038206178.1"/>
</dbReference>
<evidence type="ECO:0000256" key="1">
    <source>
        <dbReference type="SAM" id="MobiDB-lite"/>
    </source>
</evidence>
<feature type="compositionally biased region" description="Basic and acidic residues" evidence="1">
    <location>
        <begin position="151"/>
        <end position="189"/>
    </location>
</feature>
<evidence type="ECO:0000313" key="2">
    <source>
        <dbReference type="EnsemblMetazoa" id="XP_038062106.1"/>
    </source>
</evidence>
<feature type="compositionally biased region" description="Polar residues" evidence="1">
    <location>
        <begin position="203"/>
        <end position="213"/>
    </location>
</feature>
<name>A0A914AF14_PATMI</name>
<feature type="region of interest" description="Disordered" evidence="1">
    <location>
        <begin position="1"/>
        <end position="21"/>
    </location>
</feature>
<feature type="compositionally biased region" description="Basic residues" evidence="1">
    <location>
        <begin position="133"/>
        <end position="142"/>
    </location>
</feature>
<feature type="compositionally biased region" description="Polar residues" evidence="1">
    <location>
        <begin position="64"/>
        <end position="87"/>
    </location>
</feature>
<sequence length="233" mass="26245">MGSRPSSSYAGTNGTLTNQAETALRTENNQLKEKINAFEKLEPDKLKQENEELKRLNEELQTELQNIRESTSQKSITDSSEQVNNMERANKETKEKQRSTRRINSNLTPQRMSDIDAYGQGIPLEKHPPITIKSRRKRHKKKDTNGEPDESERGSAKETNNDQSHEMGKVNDQGQREPTESLTPEKDPDATSVNKEQQIAIDSGQSLGSTTPCLSVVDDDDEKKSFQESDLLS</sequence>
<dbReference type="GeneID" id="119732600"/>
<dbReference type="OrthoDB" id="10431114at2759"/>
<evidence type="ECO:0000313" key="3">
    <source>
        <dbReference type="Proteomes" id="UP000887568"/>
    </source>
</evidence>
<proteinExistence type="predicted"/>
<dbReference type="Proteomes" id="UP000887568">
    <property type="component" value="Unplaced"/>
</dbReference>
<organism evidence="2 3">
    <name type="scientific">Patiria miniata</name>
    <name type="common">Bat star</name>
    <name type="synonym">Asterina miniata</name>
    <dbReference type="NCBI Taxonomy" id="46514"/>
    <lineage>
        <taxon>Eukaryota</taxon>
        <taxon>Metazoa</taxon>
        <taxon>Echinodermata</taxon>
        <taxon>Eleutherozoa</taxon>
        <taxon>Asterozoa</taxon>
        <taxon>Asteroidea</taxon>
        <taxon>Valvatacea</taxon>
        <taxon>Valvatida</taxon>
        <taxon>Asterinidae</taxon>
        <taxon>Patiria</taxon>
    </lineage>
</organism>